<organism evidence="2 3">
    <name type="scientific">Leptospira fainei serovar Hurstbridge str. BUT 6</name>
    <dbReference type="NCBI Taxonomy" id="1193011"/>
    <lineage>
        <taxon>Bacteria</taxon>
        <taxon>Pseudomonadati</taxon>
        <taxon>Spirochaetota</taxon>
        <taxon>Spirochaetia</taxon>
        <taxon>Leptospirales</taxon>
        <taxon>Leptospiraceae</taxon>
        <taxon>Leptospira</taxon>
    </lineage>
</organism>
<comment type="caution">
    <text evidence="2">The sequence shown here is derived from an EMBL/GenBank/DDBJ whole genome shotgun (WGS) entry which is preliminary data.</text>
</comment>
<dbReference type="OrthoDB" id="981227at2"/>
<dbReference type="Pfam" id="PF19480">
    <property type="entry name" value="DUF6016"/>
    <property type="match status" value="1"/>
</dbReference>
<protein>
    <submittedName>
        <fullName evidence="2">Cupin domain protein, WbuC family</fullName>
    </submittedName>
</protein>
<dbReference type="Gene3D" id="2.60.120.10">
    <property type="entry name" value="Jelly Rolls"/>
    <property type="match status" value="1"/>
</dbReference>
<dbReference type="InterPro" id="IPR014710">
    <property type="entry name" value="RmlC-like_jellyroll"/>
</dbReference>
<evidence type="ECO:0000259" key="1">
    <source>
        <dbReference type="Pfam" id="PF19480"/>
    </source>
</evidence>
<sequence>MHQFNRQLINEELFQKLIHDASNSPRGRVNHNFHDLSEPYQRFLNVLTRETYVQVHRHKNPPKPETFLVLRGRLGFILFNDDGSIQEKHVLNSDGPVFGIDIQPGVYHSIVCLSENCICFEGKSGPYDPETDKEFATWSPSPSDPKKIEYLEFLRNLF</sequence>
<dbReference type="InterPro" id="IPR046058">
    <property type="entry name" value="WbuC_cupin"/>
</dbReference>
<dbReference type="AlphaFoldDB" id="S3V9L4"/>
<dbReference type="CDD" id="cd07005">
    <property type="entry name" value="cupin_WbuC-like"/>
    <property type="match status" value="1"/>
</dbReference>
<name>S3V9L4_9LEPT</name>
<evidence type="ECO:0000313" key="3">
    <source>
        <dbReference type="Proteomes" id="UP000014540"/>
    </source>
</evidence>
<feature type="domain" description="Cupin fold metalloprotein WbuC cupin" evidence="1">
    <location>
        <begin position="9"/>
        <end position="91"/>
    </location>
</feature>
<dbReference type="STRING" id="1193011.LEP1GSC058_3329"/>
<dbReference type="RefSeq" id="WP_016549585.1">
    <property type="nucleotide sequence ID" value="NZ_AKWZ02000010.1"/>
</dbReference>
<keyword evidence="3" id="KW-1185">Reference proteome</keyword>
<dbReference type="NCBIfam" id="TIGR04366">
    <property type="entry name" value="cupin_WbuC"/>
    <property type="match status" value="1"/>
</dbReference>
<gene>
    <name evidence="2" type="ORF">LEP1GSC058_3329</name>
</gene>
<dbReference type="InterPro" id="IPR011051">
    <property type="entry name" value="RmlC_Cupin_sf"/>
</dbReference>
<dbReference type="SUPFAM" id="SSF51182">
    <property type="entry name" value="RmlC-like cupins"/>
    <property type="match status" value="1"/>
</dbReference>
<dbReference type="InterPro" id="IPR027565">
    <property type="entry name" value="Cupin_WbuC"/>
</dbReference>
<dbReference type="Proteomes" id="UP000014540">
    <property type="component" value="Unassembled WGS sequence"/>
</dbReference>
<dbReference type="EMBL" id="AKWZ02000010">
    <property type="protein sequence ID" value="EPG73095.1"/>
    <property type="molecule type" value="Genomic_DNA"/>
</dbReference>
<proteinExistence type="predicted"/>
<reference evidence="2" key="1">
    <citation type="submission" date="2013-04" db="EMBL/GenBank/DDBJ databases">
        <authorList>
            <person name="Harkins D.M."/>
            <person name="Durkin A.S."/>
            <person name="Selengut J.D."/>
            <person name="Sanka R."/>
            <person name="DePew J."/>
            <person name="Purushe J."/>
            <person name="Ahmed A."/>
            <person name="van der Linden H."/>
            <person name="Goris M.G.A."/>
            <person name="Hartskeerl R.A."/>
            <person name="Vinetz J.M."/>
            <person name="Sutton G.G."/>
            <person name="Nelson W.C."/>
            <person name="Fouts D.E."/>
        </authorList>
    </citation>
    <scope>NUCLEOTIDE SEQUENCE [LARGE SCALE GENOMIC DNA]</scope>
    <source>
        <strain evidence="2">BUT 6</strain>
    </source>
</reference>
<accession>S3V9L4</accession>
<evidence type="ECO:0000313" key="2">
    <source>
        <dbReference type="EMBL" id="EPG73095.1"/>
    </source>
</evidence>